<dbReference type="PANTHER" id="PTHR31528">
    <property type="entry name" value="4-AMINO-5-HYDROXYMETHYL-2-METHYLPYRIMIDINE PHOSPHATE SYNTHASE THI11-RELATED"/>
    <property type="match status" value="1"/>
</dbReference>
<evidence type="ECO:0000259" key="1">
    <source>
        <dbReference type="Pfam" id="PF09084"/>
    </source>
</evidence>
<feature type="domain" description="SsuA/THI5-like" evidence="1">
    <location>
        <begin position="54"/>
        <end position="257"/>
    </location>
</feature>
<dbReference type="EMBL" id="JAAGNX010000001">
    <property type="protein sequence ID" value="NDV61289.1"/>
    <property type="molecule type" value="Genomic_DNA"/>
</dbReference>
<dbReference type="InterPro" id="IPR015168">
    <property type="entry name" value="SsuA/THI5"/>
</dbReference>
<dbReference type="AlphaFoldDB" id="A0A6B2LZ20"/>
<dbReference type="Gene3D" id="3.40.190.10">
    <property type="entry name" value="Periplasmic binding protein-like II"/>
    <property type="match status" value="2"/>
</dbReference>
<reference evidence="2 3" key="1">
    <citation type="submission" date="2020-02" db="EMBL/GenBank/DDBJ databases">
        <title>Albibacoteraceae fam. nov., the first described family within the subdivision 4 Verrucomicrobia.</title>
        <authorList>
            <person name="Xi F."/>
        </authorList>
    </citation>
    <scope>NUCLEOTIDE SEQUENCE [LARGE SCALE GENOMIC DNA]</scope>
    <source>
        <strain evidence="2 3">CK1056</strain>
    </source>
</reference>
<evidence type="ECO:0000313" key="2">
    <source>
        <dbReference type="EMBL" id="NDV61289.1"/>
    </source>
</evidence>
<dbReference type="InterPro" id="IPR027939">
    <property type="entry name" value="NMT1/THI5"/>
</dbReference>
<dbReference type="PROSITE" id="PS51257">
    <property type="entry name" value="PROKAR_LIPOPROTEIN"/>
    <property type="match status" value="1"/>
</dbReference>
<accession>A0A6B2LZ20</accession>
<dbReference type="PANTHER" id="PTHR31528:SF3">
    <property type="entry name" value="THIAMINE BIOSYNTHESIS PROTEIN HI_0357-RELATED"/>
    <property type="match status" value="1"/>
</dbReference>
<gene>
    <name evidence="2" type="ORF">G0Q06_02360</name>
</gene>
<dbReference type="GO" id="GO:0009228">
    <property type="term" value="P:thiamine biosynthetic process"/>
    <property type="evidence" value="ECO:0007669"/>
    <property type="project" value="InterPro"/>
</dbReference>
<dbReference type="Pfam" id="PF09084">
    <property type="entry name" value="NMT1"/>
    <property type="match status" value="1"/>
</dbReference>
<keyword evidence="3" id="KW-1185">Reference proteome</keyword>
<organism evidence="2 3">
    <name type="scientific">Oceanipulchritudo coccoides</name>
    <dbReference type="NCBI Taxonomy" id="2706888"/>
    <lineage>
        <taxon>Bacteria</taxon>
        <taxon>Pseudomonadati</taxon>
        <taxon>Verrucomicrobiota</taxon>
        <taxon>Opitutia</taxon>
        <taxon>Puniceicoccales</taxon>
        <taxon>Oceanipulchritudinaceae</taxon>
        <taxon>Oceanipulchritudo</taxon>
    </lineage>
</organism>
<dbReference type="SUPFAM" id="SSF53850">
    <property type="entry name" value="Periplasmic binding protein-like II"/>
    <property type="match status" value="1"/>
</dbReference>
<proteinExistence type="predicted"/>
<comment type="caution">
    <text evidence="2">The sequence shown here is derived from an EMBL/GenBank/DDBJ whole genome shotgun (WGS) entry which is preliminary data.</text>
</comment>
<name>A0A6B2LZ20_9BACT</name>
<dbReference type="Proteomes" id="UP000478417">
    <property type="component" value="Unassembled WGS sequence"/>
</dbReference>
<evidence type="ECO:0000313" key="3">
    <source>
        <dbReference type="Proteomes" id="UP000478417"/>
    </source>
</evidence>
<sequence>MKLPAYRCSRIRLPIRVLLLVAVLISSGCGRKDVKTDDEPALTEVILQTDWFPQPEHGGFYQALAKGFYLEEGLDVTILPGGPNAMSTQKVLKGDAHFAMNRADTIYSLAARDVPVLMVMATLQHDPQALLMHASNPINSFHDLNGRQVMAIPGLTWVNWIEAKYDIKLDIIPHDFGLERFLNDEEFVQQCLLTNEPYYVRRAGAEVKVMPLRESGFDPYHGIYCLQALAKSQPDLVRRFVRASIRGWEDYILNDPSPAFALISRKNPKMTPDFMAYSYTTMKEQNLVTGTESDPFTIGQLDPLRLKSLADELVRLGVIDPEKRLKTEDWVTTRFLR</sequence>
<protein>
    <submittedName>
        <fullName evidence="2">ABC transporter substrate-binding protein</fullName>
    </submittedName>
</protein>
<dbReference type="RefSeq" id="WP_163962085.1">
    <property type="nucleotide sequence ID" value="NZ_JAAGNX010000001.1"/>
</dbReference>